<reference evidence="2" key="2">
    <citation type="submission" date="2012-06" db="EMBL/GenBank/DDBJ databases">
        <authorList>
            <person name="Yu Y."/>
            <person name="Currie J."/>
            <person name="Lomeli R."/>
            <person name="Angelova A."/>
            <person name="Collura K."/>
            <person name="Wissotski M."/>
            <person name="Campos D."/>
            <person name="Kudrna D."/>
            <person name="Golser W."/>
            <person name="Ashely E."/>
            <person name="Descour A."/>
            <person name="Fernandes J."/>
            <person name="Soderlund C."/>
            <person name="Walbot V."/>
        </authorList>
    </citation>
    <scope>NUCLEOTIDE SEQUENCE</scope>
    <source>
        <strain evidence="2">B73</strain>
    </source>
</reference>
<protein>
    <submittedName>
        <fullName evidence="2">Uncharacterized protein</fullName>
    </submittedName>
</protein>
<evidence type="ECO:0000256" key="1">
    <source>
        <dbReference type="SAM" id="MobiDB-lite"/>
    </source>
</evidence>
<accession>C4J7C5</accession>
<dbReference type="AlphaFoldDB" id="C4J7C5"/>
<dbReference type="EMBL" id="BT086722">
    <property type="protein sequence ID" value="ACR37075.1"/>
    <property type="molecule type" value="mRNA"/>
</dbReference>
<feature type="region of interest" description="Disordered" evidence="1">
    <location>
        <begin position="1"/>
        <end position="60"/>
    </location>
</feature>
<evidence type="ECO:0000313" key="2">
    <source>
        <dbReference type="EMBL" id="ACR37075.1"/>
    </source>
</evidence>
<sequence>MMATRQEPANGTQKRRLQPPSPPTALSASAVRGDRGNVLNASDFHPGTSKRPEGRLGTRSRGLGLVASGGTKLNVQCSNAKLLAALCDILSSKHSSVR</sequence>
<proteinExistence type="evidence at transcript level"/>
<reference evidence="2" key="1">
    <citation type="journal article" date="2009" name="PLoS Genet.">
        <title>Sequencing, mapping, and analysis of 27,455 maize full-length cDNAs.</title>
        <authorList>
            <person name="Soderlund C."/>
            <person name="Descour A."/>
            <person name="Kudrna D."/>
            <person name="Bomhoff M."/>
            <person name="Boyd L."/>
            <person name="Currie J."/>
            <person name="Angelova A."/>
            <person name="Collura K."/>
            <person name="Wissotski M."/>
            <person name="Ashley E."/>
            <person name="Morrow D."/>
            <person name="Fernandes J."/>
            <person name="Walbot V."/>
            <person name="Yu Y."/>
        </authorList>
    </citation>
    <scope>NUCLEOTIDE SEQUENCE</scope>
    <source>
        <strain evidence="2">B73</strain>
    </source>
</reference>
<name>C4J7C5_MAIZE</name>
<organism evidence="2">
    <name type="scientific">Zea mays</name>
    <name type="common">Maize</name>
    <dbReference type="NCBI Taxonomy" id="4577"/>
    <lineage>
        <taxon>Eukaryota</taxon>
        <taxon>Viridiplantae</taxon>
        <taxon>Streptophyta</taxon>
        <taxon>Embryophyta</taxon>
        <taxon>Tracheophyta</taxon>
        <taxon>Spermatophyta</taxon>
        <taxon>Magnoliopsida</taxon>
        <taxon>Liliopsida</taxon>
        <taxon>Poales</taxon>
        <taxon>Poaceae</taxon>
        <taxon>PACMAD clade</taxon>
        <taxon>Panicoideae</taxon>
        <taxon>Andropogonodae</taxon>
        <taxon>Andropogoneae</taxon>
        <taxon>Tripsacinae</taxon>
        <taxon>Zea</taxon>
    </lineage>
</organism>